<dbReference type="Pfam" id="PF12089">
    <property type="entry name" value="DUF3566"/>
    <property type="match status" value="1"/>
</dbReference>
<name>A0ABP8Z148_9ACTN</name>
<reference evidence="5" key="1">
    <citation type="journal article" date="2019" name="Int. J. Syst. Evol. Microbiol.">
        <title>The Global Catalogue of Microorganisms (GCM) 10K type strain sequencing project: providing services to taxonomists for standard genome sequencing and annotation.</title>
        <authorList>
            <consortium name="The Broad Institute Genomics Platform"/>
            <consortium name="The Broad Institute Genome Sequencing Center for Infectious Disease"/>
            <person name="Wu L."/>
            <person name="Ma J."/>
        </authorList>
    </citation>
    <scope>NUCLEOTIDE SEQUENCE [LARGE SCALE GENOMIC DNA]</scope>
    <source>
        <strain evidence="5">JCM 18077</strain>
    </source>
</reference>
<feature type="compositionally biased region" description="Low complexity" evidence="1">
    <location>
        <begin position="26"/>
        <end position="51"/>
    </location>
</feature>
<evidence type="ECO:0000256" key="1">
    <source>
        <dbReference type="SAM" id="MobiDB-lite"/>
    </source>
</evidence>
<organism evidence="4 5">
    <name type="scientific">Gordonia alkaliphila</name>
    <dbReference type="NCBI Taxonomy" id="1053547"/>
    <lineage>
        <taxon>Bacteria</taxon>
        <taxon>Bacillati</taxon>
        <taxon>Actinomycetota</taxon>
        <taxon>Actinomycetes</taxon>
        <taxon>Mycobacteriales</taxon>
        <taxon>Gordoniaceae</taxon>
        <taxon>Gordonia</taxon>
    </lineage>
</organism>
<feature type="compositionally biased region" description="Pro residues" evidence="1">
    <location>
        <begin position="84"/>
        <end position="127"/>
    </location>
</feature>
<keyword evidence="2" id="KW-1133">Transmembrane helix</keyword>
<feature type="transmembrane region" description="Helical" evidence="2">
    <location>
        <begin position="212"/>
        <end position="235"/>
    </location>
</feature>
<gene>
    <name evidence="4" type="ORF">GCM10023217_10270</name>
</gene>
<evidence type="ECO:0000256" key="2">
    <source>
        <dbReference type="SAM" id="Phobius"/>
    </source>
</evidence>
<feature type="region of interest" description="Disordered" evidence="1">
    <location>
        <begin position="1"/>
        <end position="179"/>
    </location>
</feature>
<keyword evidence="2" id="KW-0472">Membrane</keyword>
<feature type="compositionally biased region" description="Low complexity" evidence="1">
    <location>
        <begin position="148"/>
        <end position="159"/>
    </location>
</feature>
<sequence length="313" mass="31102">MTKGNQPEDSASERGAVPPPWKRGETTAATGLTAGDVAKAAAAGPGQSSAPLGPPPRTNAPGGGSPSSTPTRAVPAQQPEEAPEPPTTAVPAAAPQPPAPAGPSRPQPEPPRPPQGGPQGPKPPGPKTPTATGATGPAAAAPVPPAAGPKKSAPAGPAVNEPARREPAGEAGKSDAVDRASVRRISAAATIGTPMRAAVQVRRVDPWSIFKVTGVLAVAGFLIWMIAIAVLYGVLSGMGIWDQINSSFGTLVSADGTSDSANLISSGQVFGFSALFGVFAAIVMTALATILAYVYNVCADVVGGFEITLADLD</sequence>
<feature type="compositionally biased region" description="Basic and acidic residues" evidence="1">
    <location>
        <begin position="162"/>
        <end position="179"/>
    </location>
</feature>
<dbReference type="EMBL" id="BAABIE010000003">
    <property type="protein sequence ID" value="GAA4743468.1"/>
    <property type="molecule type" value="Genomic_DNA"/>
</dbReference>
<dbReference type="RefSeq" id="WP_345312674.1">
    <property type="nucleotide sequence ID" value="NZ_BAABIE010000003.1"/>
</dbReference>
<comment type="caution">
    <text evidence="4">The sequence shown here is derived from an EMBL/GenBank/DDBJ whole genome shotgun (WGS) entry which is preliminary data.</text>
</comment>
<keyword evidence="2" id="KW-0812">Transmembrane</keyword>
<feature type="transmembrane region" description="Helical" evidence="2">
    <location>
        <begin position="269"/>
        <end position="295"/>
    </location>
</feature>
<feature type="domain" description="DUF3566" evidence="3">
    <location>
        <begin position="195"/>
        <end position="311"/>
    </location>
</feature>
<feature type="compositionally biased region" description="Low complexity" evidence="1">
    <location>
        <begin position="128"/>
        <end position="141"/>
    </location>
</feature>
<evidence type="ECO:0000259" key="3">
    <source>
        <dbReference type="Pfam" id="PF12089"/>
    </source>
</evidence>
<dbReference type="InterPro" id="IPR021949">
    <property type="entry name" value="DUF3566_TM"/>
</dbReference>
<accession>A0ABP8Z148</accession>
<evidence type="ECO:0000313" key="5">
    <source>
        <dbReference type="Proteomes" id="UP001500822"/>
    </source>
</evidence>
<evidence type="ECO:0000313" key="4">
    <source>
        <dbReference type="EMBL" id="GAA4743468.1"/>
    </source>
</evidence>
<keyword evidence="5" id="KW-1185">Reference proteome</keyword>
<protein>
    <recommendedName>
        <fullName evidence="3">DUF3566 domain-containing protein</fullName>
    </recommendedName>
</protein>
<proteinExistence type="predicted"/>
<dbReference type="Proteomes" id="UP001500822">
    <property type="component" value="Unassembled WGS sequence"/>
</dbReference>